<dbReference type="AlphaFoldDB" id="A0A1I0DFP2"/>
<dbReference type="SUPFAM" id="SSF53271">
    <property type="entry name" value="PRTase-like"/>
    <property type="match status" value="1"/>
</dbReference>
<reference evidence="2" key="1">
    <citation type="submission" date="2016-10" db="EMBL/GenBank/DDBJ databases">
        <authorList>
            <person name="Varghese N."/>
            <person name="Submissions S."/>
        </authorList>
    </citation>
    <scope>NUCLEOTIDE SEQUENCE [LARGE SCALE GENOMIC DNA]</scope>
    <source>
        <strain evidence="2">KH1P1</strain>
    </source>
</reference>
<evidence type="ECO:0000313" key="1">
    <source>
        <dbReference type="EMBL" id="SET31149.1"/>
    </source>
</evidence>
<accession>A0A1I0DFP2</accession>
<dbReference type="InterPro" id="IPR029057">
    <property type="entry name" value="PRTase-like"/>
</dbReference>
<evidence type="ECO:0000313" key="2">
    <source>
        <dbReference type="Proteomes" id="UP000199820"/>
    </source>
</evidence>
<proteinExistence type="predicted"/>
<gene>
    <name evidence="1" type="ORF">SAMN04487771_101216</name>
</gene>
<sequence>MSEYTKIQTAGTNVALKVRKGHFATNHAHINYHLDLATAKCRASEAQGLAKALVNNYLFATVVDTIVCMEGTSAMGAFLSEELTRSGFLNTNAHKTIYIVRPEFNSNSQIIFRDNLKPMIAGKNVMILMGSVVTGRSLNRAMESISYYGGKLTGVSAIFSAIDELNGMKITSVFGKKDLPDYAYYDYHDCPMCKAGQKIEGLVNAYGLSMI</sequence>
<dbReference type="Gene3D" id="3.40.50.2020">
    <property type="match status" value="1"/>
</dbReference>
<dbReference type="RefSeq" id="WP_074649097.1">
    <property type="nucleotide sequence ID" value="NZ_FOIL01000012.1"/>
</dbReference>
<dbReference type="CDD" id="cd06223">
    <property type="entry name" value="PRTases_typeI"/>
    <property type="match status" value="1"/>
</dbReference>
<keyword evidence="1" id="KW-0808">Transferase</keyword>
<keyword evidence="2" id="KW-1185">Reference proteome</keyword>
<dbReference type="eggNOG" id="COG0461">
    <property type="taxonomic scope" value="Bacteria"/>
</dbReference>
<dbReference type="InterPro" id="IPR000836">
    <property type="entry name" value="PRTase_dom"/>
</dbReference>
<dbReference type="STRING" id="1526.SAMN02910262_00223"/>
<protein>
    <submittedName>
        <fullName evidence="1">Orotate phosphoribosyltransferase</fullName>
    </submittedName>
</protein>
<dbReference type="Proteomes" id="UP000199820">
    <property type="component" value="Unassembled WGS sequence"/>
</dbReference>
<dbReference type="GO" id="GO:0016757">
    <property type="term" value="F:glycosyltransferase activity"/>
    <property type="evidence" value="ECO:0007669"/>
    <property type="project" value="UniProtKB-KW"/>
</dbReference>
<organism evidence="1 2">
    <name type="scientific">[Clostridium] aminophilum</name>
    <dbReference type="NCBI Taxonomy" id="1526"/>
    <lineage>
        <taxon>Bacteria</taxon>
        <taxon>Bacillati</taxon>
        <taxon>Bacillota</taxon>
        <taxon>Clostridia</taxon>
        <taxon>Lachnospirales</taxon>
        <taxon>Lachnospiraceae</taxon>
    </lineage>
</organism>
<dbReference type="EMBL" id="FOIL01000012">
    <property type="protein sequence ID" value="SET31149.1"/>
    <property type="molecule type" value="Genomic_DNA"/>
</dbReference>
<keyword evidence="1" id="KW-0328">Glycosyltransferase</keyword>
<dbReference type="OrthoDB" id="9778142at2"/>
<name>A0A1I0DFP2_9FIRM</name>